<evidence type="ECO:0000256" key="1">
    <source>
        <dbReference type="SAM" id="MobiDB-lite"/>
    </source>
</evidence>
<dbReference type="EnsemblProtists" id="EOD14164">
    <property type="protein sequence ID" value="EOD14164"/>
    <property type="gene ID" value="EMIHUDRAFT_464613"/>
</dbReference>
<feature type="region of interest" description="Disordered" evidence="1">
    <location>
        <begin position="1"/>
        <end position="26"/>
    </location>
</feature>
<feature type="region of interest" description="Disordered" evidence="1">
    <location>
        <begin position="457"/>
        <end position="487"/>
    </location>
</feature>
<name>A0A0D3ISC9_EMIH1</name>
<accession>A0A0D3ISC9</accession>
<dbReference type="Proteomes" id="UP000013827">
    <property type="component" value="Unassembled WGS sequence"/>
</dbReference>
<dbReference type="KEGG" id="ehx:EMIHUDRAFT_464613"/>
<evidence type="ECO:0000313" key="2">
    <source>
        <dbReference type="EnsemblProtists" id="EOD14164"/>
    </source>
</evidence>
<feature type="compositionally biased region" description="Low complexity" evidence="1">
    <location>
        <begin position="566"/>
        <end position="578"/>
    </location>
</feature>
<reference evidence="3" key="1">
    <citation type="journal article" date="2013" name="Nature">
        <title>Pan genome of the phytoplankton Emiliania underpins its global distribution.</title>
        <authorList>
            <person name="Read B.A."/>
            <person name="Kegel J."/>
            <person name="Klute M.J."/>
            <person name="Kuo A."/>
            <person name="Lefebvre S.C."/>
            <person name="Maumus F."/>
            <person name="Mayer C."/>
            <person name="Miller J."/>
            <person name="Monier A."/>
            <person name="Salamov A."/>
            <person name="Young J."/>
            <person name="Aguilar M."/>
            <person name="Claverie J.M."/>
            <person name="Frickenhaus S."/>
            <person name="Gonzalez K."/>
            <person name="Herman E.K."/>
            <person name="Lin Y.C."/>
            <person name="Napier J."/>
            <person name="Ogata H."/>
            <person name="Sarno A.F."/>
            <person name="Shmutz J."/>
            <person name="Schroeder D."/>
            <person name="de Vargas C."/>
            <person name="Verret F."/>
            <person name="von Dassow P."/>
            <person name="Valentin K."/>
            <person name="Van de Peer Y."/>
            <person name="Wheeler G."/>
            <person name="Dacks J.B."/>
            <person name="Delwiche C.F."/>
            <person name="Dyhrman S.T."/>
            <person name="Glockner G."/>
            <person name="John U."/>
            <person name="Richards T."/>
            <person name="Worden A.Z."/>
            <person name="Zhang X."/>
            <person name="Grigoriev I.V."/>
            <person name="Allen A.E."/>
            <person name="Bidle K."/>
            <person name="Borodovsky M."/>
            <person name="Bowler C."/>
            <person name="Brownlee C."/>
            <person name="Cock J.M."/>
            <person name="Elias M."/>
            <person name="Gladyshev V.N."/>
            <person name="Groth M."/>
            <person name="Guda C."/>
            <person name="Hadaegh A."/>
            <person name="Iglesias-Rodriguez M.D."/>
            <person name="Jenkins J."/>
            <person name="Jones B.M."/>
            <person name="Lawson T."/>
            <person name="Leese F."/>
            <person name="Lindquist E."/>
            <person name="Lobanov A."/>
            <person name="Lomsadze A."/>
            <person name="Malik S.B."/>
            <person name="Marsh M.E."/>
            <person name="Mackinder L."/>
            <person name="Mock T."/>
            <person name="Mueller-Roeber B."/>
            <person name="Pagarete A."/>
            <person name="Parker M."/>
            <person name="Probert I."/>
            <person name="Quesneville H."/>
            <person name="Raines C."/>
            <person name="Rensing S.A."/>
            <person name="Riano-Pachon D.M."/>
            <person name="Richier S."/>
            <person name="Rokitta S."/>
            <person name="Shiraiwa Y."/>
            <person name="Soanes D.M."/>
            <person name="van der Giezen M."/>
            <person name="Wahlund T.M."/>
            <person name="Williams B."/>
            <person name="Wilson W."/>
            <person name="Wolfe G."/>
            <person name="Wurch L.L."/>
        </authorList>
    </citation>
    <scope>NUCLEOTIDE SEQUENCE</scope>
</reference>
<dbReference type="HOGENOM" id="CLU_457468_0_0_1"/>
<reference evidence="2" key="2">
    <citation type="submission" date="2024-10" db="UniProtKB">
        <authorList>
            <consortium name="EnsemblProtists"/>
        </authorList>
    </citation>
    <scope>IDENTIFICATION</scope>
</reference>
<sequence length="597" mass="61875">MGKAGKAKASTSQPQEARKPAEDDDDAILSAAIAENRVFKEKVASEAAASAAAASAITAALDKLPVFAIADAGRPLQYTVGRRKLAVFYADVAAAKAQQKATERQVPGCDLIAVGLGGAYRLSYDGKAAIVPGVAELRAAGAPEGAQPMGQDLPLFACTKLGRYVDGGLVMPLFMSHADCAAAVEAAANADAPESDGPAQISALSLQSVVDQLGDPSSPAFSFVAPSSSVEHNERYVGKGVYMRRVEPEPEPEDVPPPLAADKTGQYMAFVALLPAFVPAFDPAFVPAFVPHAAPFAGLLPASARASAVVAKAAKRKAAAGKRKPAKPAAFDLKKAMLVAMRAHQDLWRLDPQRECSRDVYVRADGGSRFFFAGKAVGAAGRCDAASAVLLQKRAILEHARLLHPELEQMHRLSRPLQLWAAPADSEVSVARKVQALESLEGARLSRAMREDADAGATLAGFDPDQPESDGRAGFSAPPRPGGVRLPEDGVPVAPLEVRFASSVAEAEAMAAQEQEAMAAQQQEAMAAQQQEAMAAQQQEAMRKEEAAARPGAGGGMPKPVAPKVTGAASAAAESATDSGEDSGGGVVGPASAWWAR</sequence>
<dbReference type="AlphaFoldDB" id="A0A0D3ISC9"/>
<feature type="region of interest" description="Disordered" evidence="1">
    <location>
        <begin position="531"/>
        <end position="597"/>
    </location>
</feature>
<protein>
    <submittedName>
        <fullName evidence="2">Uncharacterized protein</fullName>
    </submittedName>
</protein>
<organism evidence="2 3">
    <name type="scientific">Emiliania huxleyi (strain CCMP1516)</name>
    <dbReference type="NCBI Taxonomy" id="280463"/>
    <lineage>
        <taxon>Eukaryota</taxon>
        <taxon>Haptista</taxon>
        <taxon>Haptophyta</taxon>
        <taxon>Prymnesiophyceae</taxon>
        <taxon>Isochrysidales</taxon>
        <taxon>Noelaerhabdaceae</taxon>
        <taxon>Emiliania</taxon>
    </lineage>
</organism>
<proteinExistence type="predicted"/>
<evidence type="ECO:0000313" key="3">
    <source>
        <dbReference type="Proteomes" id="UP000013827"/>
    </source>
</evidence>
<keyword evidence="3" id="KW-1185">Reference proteome</keyword>
<dbReference type="PaxDb" id="2903-EOD14164"/>
<dbReference type="GeneID" id="17260240"/>
<dbReference type="RefSeq" id="XP_005766593.1">
    <property type="nucleotide sequence ID" value="XM_005766536.1"/>
</dbReference>
<feature type="compositionally biased region" description="Low complexity" evidence="1">
    <location>
        <begin position="531"/>
        <end position="540"/>
    </location>
</feature>